<evidence type="ECO:0000313" key="2">
    <source>
        <dbReference type="EMBL" id="GAA4052267.1"/>
    </source>
</evidence>
<name>A0ABP7UT82_9ACTN</name>
<gene>
    <name evidence="2" type="ORF">GCM10022233_23870</name>
</gene>
<organism evidence="2 3">
    <name type="scientific">Streptomyces shaanxiensis</name>
    <dbReference type="NCBI Taxonomy" id="653357"/>
    <lineage>
        <taxon>Bacteria</taxon>
        <taxon>Bacillati</taxon>
        <taxon>Actinomycetota</taxon>
        <taxon>Actinomycetes</taxon>
        <taxon>Kitasatosporales</taxon>
        <taxon>Streptomycetaceae</taxon>
        <taxon>Streptomyces</taxon>
    </lineage>
</organism>
<feature type="chain" id="PRO_5045080157" evidence="1">
    <location>
        <begin position="19"/>
        <end position="97"/>
    </location>
</feature>
<sequence length="97" mass="9495">MVFGGLLLVFAARSPTTAGSTVTAPAGAFVGPAAGLAHTRATDVDVAPDVEGAPVGSARASAVLVQPVAASRASVSGAAANAQFRLWIPTRPPSRGT</sequence>
<feature type="signal peptide" evidence="1">
    <location>
        <begin position="1"/>
        <end position="18"/>
    </location>
</feature>
<comment type="caution">
    <text evidence="2">The sequence shown here is derived from an EMBL/GenBank/DDBJ whole genome shotgun (WGS) entry which is preliminary data.</text>
</comment>
<keyword evidence="1" id="KW-0732">Signal</keyword>
<accession>A0ABP7UT82</accession>
<evidence type="ECO:0000256" key="1">
    <source>
        <dbReference type="SAM" id="SignalP"/>
    </source>
</evidence>
<proteinExistence type="predicted"/>
<dbReference type="EMBL" id="BAAAZY010000008">
    <property type="protein sequence ID" value="GAA4052267.1"/>
    <property type="molecule type" value="Genomic_DNA"/>
</dbReference>
<evidence type="ECO:0000313" key="3">
    <source>
        <dbReference type="Proteomes" id="UP001499984"/>
    </source>
</evidence>
<reference evidence="3" key="1">
    <citation type="journal article" date="2019" name="Int. J. Syst. Evol. Microbiol.">
        <title>The Global Catalogue of Microorganisms (GCM) 10K type strain sequencing project: providing services to taxonomists for standard genome sequencing and annotation.</title>
        <authorList>
            <consortium name="The Broad Institute Genomics Platform"/>
            <consortium name="The Broad Institute Genome Sequencing Center for Infectious Disease"/>
            <person name="Wu L."/>
            <person name="Ma J."/>
        </authorList>
    </citation>
    <scope>NUCLEOTIDE SEQUENCE [LARGE SCALE GENOMIC DNA]</scope>
    <source>
        <strain evidence="3">JCM 16925</strain>
    </source>
</reference>
<keyword evidence="3" id="KW-1185">Reference proteome</keyword>
<protein>
    <submittedName>
        <fullName evidence="2">Uncharacterized protein</fullName>
    </submittedName>
</protein>
<dbReference type="Proteomes" id="UP001499984">
    <property type="component" value="Unassembled WGS sequence"/>
</dbReference>